<dbReference type="OrthoDB" id="435275at2759"/>
<feature type="compositionally biased region" description="Pro residues" evidence="8">
    <location>
        <begin position="580"/>
        <end position="589"/>
    </location>
</feature>
<evidence type="ECO:0000259" key="9">
    <source>
        <dbReference type="Pfam" id="PF10513"/>
    </source>
</evidence>
<evidence type="ECO:0000256" key="5">
    <source>
        <dbReference type="ARBA" id="ARBA00023242"/>
    </source>
</evidence>
<evidence type="ECO:0000256" key="1">
    <source>
        <dbReference type="ARBA" id="ARBA00004123"/>
    </source>
</evidence>
<evidence type="ECO:0000256" key="6">
    <source>
        <dbReference type="ARBA" id="ARBA00025513"/>
    </source>
</evidence>
<comment type="function">
    <text evidence="6">Component of the NuA4 histone acetyltransferase complex which is involved in transcriptional activation of selected genes principally by acetylation of nucleosomal histone H4 and H2A. The NuA4 complex is also involved in DNA repair. Involved in gene silencing by neighboring heterochromatin, blockage of the silencing spreading along the chromosome, and required for cell cycle progression through G2/M.</text>
</comment>
<dbReference type="EMBL" id="CP063406">
    <property type="protein sequence ID" value="QSZ30901.1"/>
    <property type="molecule type" value="Genomic_DNA"/>
</dbReference>
<accession>A0A8A3P6E2</accession>
<name>A0A8A3P6E2_9HELO</name>
<dbReference type="GO" id="GO:0005634">
    <property type="term" value="C:nucleus"/>
    <property type="evidence" value="ECO:0007669"/>
    <property type="project" value="UniProtKB-SubCell"/>
</dbReference>
<evidence type="ECO:0000313" key="11">
    <source>
        <dbReference type="Proteomes" id="UP000672032"/>
    </source>
</evidence>
<evidence type="ECO:0000256" key="3">
    <source>
        <dbReference type="ARBA" id="ARBA00023015"/>
    </source>
</evidence>
<dbReference type="InterPro" id="IPR024943">
    <property type="entry name" value="Enhancer_polycomb"/>
</dbReference>
<evidence type="ECO:0000313" key="10">
    <source>
        <dbReference type="EMBL" id="QSZ30901.1"/>
    </source>
</evidence>
<dbReference type="InterPro" id="IPR019542">
    <property type="entry name" value="Enhancer_polycomb-like_N"/>
</dbReference>
<dbReference type="GO" id="GO:0035267">
    <property type="term" value="C:NuA4 histone acetyltransferase complex"/>
    <property type="evidence" value="ECO:0007669"/>
    <property type="project" value="InterPro"/>
</dbReference>
<keyword evidence="5 7" id="KW-0539">Nucleus</keyword>
<sequence length="589" mass="68039">MRRTQPAGRVVRQKKLNKSTQQQILREDQIESAEYDSLQGQYKVETGVEKAEENEYHLQAALAASHSSGDKDAPQEIPAPPANEGTDIDYESLYSRKFDKPATYIRFSQTVEECTGCQYNMSTEDDTFLKDYNKQKTLSNQQLSEDSFEKLMELFEETADTHTPYAAVDNTLVSFETMKEAIKERGDEKIPAYVKDIYEYWKSRRQDCGNRGIQPSLRFETHQEIDGDDPYVCFRRREVRAHRKTRARDMQITDKVRRLRKEMEEAMHLIKMATERETYKKQLLQCERSVFEARSEIKNLKVKLGIKSDPDDELLINQKVCTPFICEEKPENHTDPLKPQKRKAMDFQNVQRPLPPIRIPARNEARGIEMDMILLSDQLAQKENMMQRELEEKSAQHVKWNLNHIDCTREPLLPVEGQGSNTGFRPATAQYSQYLLTPPSSVISESFDQVSPVNQDKPDTVTVRYSTPPEEDDHRAQPAYRRRIGRGGRLWIDRRGMSTAASEGTEKKSDRWKYDQDDDDDGQPVYEVDPYDTNPLRFRSTIPLSVHMYPDAHRQRMFQHARTGSGGSPVQGNNRAIGPPSHPPNQPSN</sequence>
<feature type="domain" description="Enhancer of polycomb-like N-terminal" evidence="9">
    <location>
        <begin position="12"/>
        <end position="157"/>
    </location>
</feature>
<keyword evidence="4 7" id="KW-0804">Transcription</keyword>
<feature type="region of interest" description="Disordered" evidence="8">
    <location>
        <begin position="62"/>
        <end position="87"/>
    </location>
</feature>
<dbReference type="GO" id="GO:0006357">
    <property type="term" value="P:regulation of transcription by RNA polymerase II"/>
    <property type="evidence" value="ECO:0007669"/>
    <property type="project" value="InterPro"/>
</dbReference>
<protein>
    <recommendedName>
        <fullName evidence="7">Enhancer of polycomb-like protein</fullName>
    </recommendedName>
</protein>
<reference evidence="10" key="1">
    <citation type="submission" date="2020-10" db="EMBL/GenBank/DDBJ databases">
        <title>Genome Sequence of Monilinia vaccinii-corymbosi Sheds Light on Mummy Berry Disease Infection of Blueberry and Mating Type.</title>
        <authorList>
            <person name="Yow A.G."/>
            <person name="Zhang Y."/>
            <person name="Bansal K."/>
            <person name="Eacker S.M."/>
            <person name="Sullivan S."/>
            <person name="Liachko I."/>
            <person name="Cubeta M.A."/>
            <person name="Rollins J.A."/>
            <person name="Ashrafi H."/>
        </authorList>
    </citation>
    <scope>NUCLEOTIDE SEQUENCE</scope>
    <source>
        <strain evidence="10">RL-1</strain>
    </source>
</reference>
<feature type="region of interest" description="Disordered" evidence="8">
    <location>
        <begin position="495"/>
        <end position="532"/>
    </location>
</feature>
<dbReference type="Proteomes" id="UP000672032">
    <property type="component" value="Chromosome 2"/>
</dbReference>
<feature type="region of interest" description="Disordered" evidence="8">
    <location>
        <begin position="450"/>
        <end position="482"/>
    </location>
</feature>
<evidence type="ECO:0000256" key="4">
    <source>
        <dbReference type="ARBA" id="ARBA00023163"/>
    </source>
</evidence>
<dbReference type="Pfam" id="PF10513">
    <property type="entry name" value="EPL1"/>
    <property type="match status" value="1"/>
</dbReference>
<evidence type="ECO:0000256" key="7">
    <source>
        <dbReference type="RuleBase" id="RU361124"/>
    </source>
</evidence>
<feature type="region of interest" description="Disordered" evidence="8">
    <location>
        <begin position="553"/>
        <end position="589"/>
    </location>
</feature>
<organism evidence="10 11">
    <name type="scientific">Monilinia vaccinii-corymbosi</name>
    <dbReference type="NCBI Taxonomy" id="61207"/>
    <lineage>
        <taxon>Eukaryota</taxon>
        <taxon>Fungi</taxon>
        <taxon>Dikarya</taxon>
        <taxon>Ascomycota</taxon>
        <taxon>Pezizomycotina</taxon>
        <taxon>Leotiomycetes</taxon>
        <taxon>Helotiales</taxon>
        <taxon>Sclerotiniaceae</taxon>
        <taxon>Monilinia</taxon>
    </lineage>
</organism>
<feature type="region of interest" description="Disordered" evidence="8">
    <location>
        <begin position="1"/>
        <end position="28"/>
    </location>
</feature>
<dbReference type="AlphaFoldDB" id="A0A8A3P6E2"/>
<proteinExistence type="inferred from homology"/>
<comment type="subcellular location">
    <subcellularLocation>
        <location evidence="1 7">Nucleus</location>
    </subcellularLocation>
</comment>
<keyword evidence="3 7" id="KW-0805">Transcription regulation</keyword>
<dbReference type="PANTHER" id="PTHR14898">
    <property type="entry name" value="ENHANCER OF POLYCOMB"/>
    <property type="match status" value="1"/>
</dbReference>
<comment type="similarity">
    <text evidence="2 7">Belongs to the enhancer of polycomb family.</text>
</comment>
<evidence type="ECO:0000256" key="8">
    <source>
        <dbReference type="SAM" id="MobiDB-lite"/>
    </source>
</evidence>
<gene>
    <name evidence="10" type="ORF">DSL72_000459</name>
</gene>
<keyword evidence="11" id="KW-1185">Reference proteome</keyword>
<feature type="compositionally biased region" description="Basic and acidic residues" evidence="8">
    <location>
        <begin position="504"/>
        <end position="515"/>
    </location>
</feature>
<evidence type="ECO:0000256" key="2">
    <source>
        <dbReference type="ARBA" id="ARBA00008035"/>
    </source>
</evidence>